<proteinExistence type="predicted"/>
<reference evidence="5" key="1">
    <citation type="submission" date="2018-09" db="EMBL/GenBank/DDBJ databases">
        <authorList>
            <person name="Zhu H."/>
        </authorList>
    </citation>
    <scope>NUCLEOTIDE SEQUENCE [LARGE SCALE GENOMIC DNA]</scope>
    <source>
        <strain evidence="5">K1R23-30</strain>
    </source>
</reference>
<gene>
    <name evidence="4" type="ORF">D3871_11960</name>
</gene>
<keyword evidence="5" id="KW-1185">Reference proteome</keyword>
<evidence type="ECO:0000313" key="4">
    <source>
        <dbReference type="EMBL" id="RJF99148.1"/>
    </source>
</evidence>
<dbReference type="AlphaFoldDB" id="A0A3A3FWW6"/>
<dbReference type="InterPro" id="IPR024463">
    <property type="entry name" value="Transposase_TnpC_homeodom"/>
</dbReference>
<comment type="caution">
    <text evidence="4">The sequence shown here is derived from an EMBL/GenBank/DDBJ whole genome shotgun (WGS) entry which is preliminary data.</text>
</comment>
<feature type="coiled-coil region" evidence="1">
    <location>
        <begin position="84"/>
        <end position="111"/>
    </location>
</feature>
<dbReference type="Proteomes" id="UP000265955">
    <property type="component" value="Unassembled WGS sequence"/>
</dbReference>
<evidence type="ECO:0000256" key="1">
    <source>
        <dbReference type="SAM" id="Coils"/>
    </source>
</evidence>
<protein>
    <recommendedName>
        <fullName evidence="3">Transposase TnpC homeodomain domain-containing protein</fullName>
    </recommendedName>
</protein>
<organism evidence="4 5">
    <name type="scientific">Noviherbaspirillum saxi</name>
    <dbReference type="NCBI Taxonomy" id="2320863"/>
    <lineage>
        <taxon>Bacteria</taxon>
        <taxon>Pseudomonadati</taxon>
        <taxon>Pseudomonadota</taxon>
        <taxon>Betaproteobacteria</taxon>
        <taxon>Burkholderiales</taxon>
        <taxon>Oxalobacteraceae</taxon>
        <taxon>Noviherbaspirillum</taxon>
    </lineage>
</organism>
<keyword evidence="1" id="KW-0175">Coiled coil</keyword>
<name>A0A3A3FWW6_9BURK</name>
<accession>A0A3A3FWW6</accession>
<sequence length="240" mass="26575">MGQTAGTGGLLGDWDAVSTREMDWTALKLLLDGIEPRRVRKRYTRPALNAPSTQDAPAGYYAFDMPSPPAHSPIAATDASALTLPQLVELVSKQEREIANLRRQVAWFQRQIFGQKSERRLPEPEGVQGTLGESFAAVPDTAPPNSKSRVAAFDRENKPRRPADGIEESTLFFDDKKVPVEVIAVPSTEMEGLAPDDYEVIGEKVSHRLAQRPGGHVILMYVRAVIKRRDTYGALVWLEI</sequence>
<dbReference type="EMBL" id="QYUO01000001">
    <property type="protein sequence ID" value="RJF99148.1"/>
    <property type="molecule type" value="Genomic_DNA"/>
</dbReference>
<feature type="domain" description="Transposase TnpC homeodomain" evidence="3">
    <location>
        <begin position="101"/>
        <end position="139"/>
    </location>
</feature>
<evidence type="ECO:0000256" key="2">
    <source>
        <dbReference type="SAM" id="MobiDB-lite"/>
    </source>
</evidence>
<dbReference type="Pfam" id="PF13007">
    <property type="entry name" value="LZ_Tnp_IS66"/>
    <property type="match status" value="1"/>
</dbReference>
<evidence type="ECO:0000313" key="5">
    <source>
        <dbReference type="Proteomes" id="UP000265955"/>
    </source>
</evidence>
<feature type="region of interest" description="Disordered" evidence="2">
    <location>
        <begin position="119"/>
        <end position="149"/>
    </location>
</feature>
<evidence type="ECO:0000259" key="3">
    <source>
        <dbReference type="Pfam" id="PF13007"/>
    </source>
</evidence>